<organism evidence="1 2">
    <name type="scientific">Cetraspora pellucida</name>
    <dbReference type="NCBI Taxonomy" id="1433469"/>
    <lineage>
        <taxon>Eukaryota</taxon>
        <taxon>Fungi</taxon>
        <taxon>Fungi incertae sedis</taxon>
        <taxon>Mucoromycota</taxon>
        <taxon>Glomeromycotina</taxon>
        <taxon>Glomeromycetes</taxon>
        <taxon>Diversisporales</taxon>
        <taxon>Gigasporaceae</taxon>
        <taxon>Cetraspora</taxon>
    </lineage>
</organism>
<dbReference type="AlphaFoldDB" id="A0A9N9NFV9"/>
<reference evidence="1" key="1">
    <citation type="submission" date="2021-06" db="EMBL/GenBank/DDBJ databases">
        <authorList>
            <person name="Kallberg Y."/>
            <person name="Tangrot J."/>
            <person name="Rosling A."/>
        </authorList>
    </citation>
    <scope>NUCLEOTIDE SEQUENCE</scope>
    <source>
        <strain evidence="1">FL966</strain>
    </source>
</reference>
<evidence type="ECO:0000313" key="1">
    <source>
        <dbReference type="EMBL" id="CAG8727817.1"/>
    </source>
</evidence>
<keyword evidence="2" id="KW-1185">Reference proteome</keyword>
<dbReference type="EMBL" id="CAJVQA010013929">
    <property type="protein sequence ID" value="CAG8727817.1"/>
    <property type="molecule type" value="Genomic_DNA"/>
</dbReference>
<proteinExistence type="predicted"/>
<name>A0A9N9NFV9_9GLOM</name>
<protein>
    <submittedName>
        <fullName evidence="1">16089_t:CDS:1</fullName>
    </submittedName>
</protein>
<dbReference type="Proteomes" id="UP000789759">
    <property type="component" value="Unassembled WGS sequence"/>
</dbReference>
<accession>A0A9N9NFV9</accession>
<comment type="caution">
    <text evidence="1">The sequence shown here is derived from an EMBL/GenBank/DDBJ whole genome shotgun (WGS) entry which is preliminary data.</text>
</comment>
<sequence length="125" mass="14875">MKENELQFTFSAQQFDKLYEDPIIRSNSLVLETRSISTKSNRIELDKEISHGVYKEKYIYCNKEFKHAKPTKTRAYIAHECSNCPENIKQYYNYIIANNLFDDSKVKNYTIPTHLETKLFKSIDY</sequence>
<evidence type="ECO:0000313" key="2">
    <source>
        <dbReference type="Proteomes" id="UP000789759"/>
    </source>
</evidence>
<dbReference type="OrthoDB" id="7552535at2759"/>
<gene>
    <name evidence="1" type="ORF">CPELLU_LOCUS13296</name>
</gene>